<evidence type="ECO:0000256" key="1">
    <source>
        <dbReference type="ARBA" id="ARBA00007169"/>
    </source>
</evidence>
<gene>
    <name evidence="3" type="ORF">AAJCM20276_00730</name>
</gene>
<evidence type="ECO:0000313" key="3">
    <source>
        <dbReference type="EMBL" id="BCI65449.1"/>
    </source>
</evidence>
<dbReference type="Pfam" id="PF00975">
    <property type="entry name" value="Thioesterase"/>
    <property type="match status" value="1"/>
</dbReference>
<dbReference type="PANTHER" id="PTHR11487:SF0">
    <property type="entry name" value="S-ACYL FATTY ACID SYNTHASE THIOESTERASE, MEDIUM CHAIN"/>
    <property type="match status" value="1"/>
</dbReference>
<evidence type="ECO:0000259" key="2">
    <source>
        <dbReference type="Pfam" id="PF00975"/>
    </source>
</evidence>
<protein>
    <submittedName>
        <fullName evidence="3">Non-ribosomal peptide synthase</fullName>
    </submittedName>
</protein>
<organism evidence="3 4">
    <name type="scientific">Acetobacter aceti</name>
    <dbReference type="NCBI Taxonomy" id="435"/>
    <lineage>
        <taxon>Bacteria</taxon>
        <taxon>Pseudomonadati</taxon>
        <taxon>Pseudomonadota</taxon>
        <taxon>Alphaproteobacteria</taxon>
        <taxon>Acetobacterales</taxon>
        <taxon>Acetobacteraceae</taxon>
        <taxon>Acetobacter</taxon>
        <taxon>Acetobacter subgen. Acetobacter</taxon>
    </lineage>
</organism>
<dbReference type="Proteomes" id="UP000515220">
    <property type="component" value="Chromosome"/>
</dbReference>
<sequence>MTSVQTQITLKRFSGKEPADLKLICFPYAGGSAGIFRSWAGFFPEAVSVYGVNLPGRDENIGSECLDNLLEIARGVADCLENECAGPSVFFGHSMGALVAWATARELRKRELSLPLQLFLSGMNAPSVPRDEFSHLDDDAFIQKLLDMSEGSPAIFDKISMIREEPELIELMLPVVRADVRSVDSYSYTREAPLACPIFSFYGNMDRQTAPEAIAAWKYETEGSFGMHECDGSHFFLHDREPEVLDKIKAVLSERDIKI</sequence>
<name>A0A6S6PDV9_ACEAC</name>
<reference evidence="3 4" key="1">
    <citation type="submission" date="2020-07" db="EMBL/GenBank/DDBJ databases">
        <title>Complete Genome Sequence of an acetic acid bacterium, Acetobacter aceti JCM20276.</title>
        <authorList>
            <person name="Hirose Y."/>
            <person name="Mihara H."/>
        </authorList>
    </citation>
    <scope>NUCLEOTIDE SEQUENCE [LARGE SCALE GENOMIC DNA]</scope>
    <source>
        <strain evidence="3 4">JCM20276</strain>
    </source>
</reference>
<dbReference type="RefSeq" id="WP_099348891.1">
    <property type="nucleotide sequence ID" value="NZ_AP023326.1"/>
</dbReference>
<evidence type="ECO:0000313" key="4">
    <source>
        <dbReference type="Proteomes" id="UP000515220"/>
    </source>
</evidence>
<dbReference type="GO" id="GO:0008610">
    <property type="term" value="P:lipid biosynthetic process"/>
    <property type="evidence" value="ECO:0007669"/>
    <property type="project" value="TreeGrafter"/>
</dbReference>
<comment type="similarity">
    <text evidence="1">Belongs to the thioesterase family.</text>
</comment>
<dbReference type="AlphaFoldDB" id="A0A6S6PDV9"/>
<dbReference type="PANTHER" id="PTHR11487">
    <property type="entry name" value="THIOESTERASE"/>
    <property type="match status" value="1"/>
</dbReference>
<dbReference type="SUPFAM" id="SSF53474">
    <property type="entry name" value="alpha/beta-Hydrolases"/>
    <property type="match status" value="1"/>
</dbReference>
<feature type="domain" description="Thioesterase" evidence="2">
    <location>
        <begin position="22"/>
        <end position="250"/>
    </location>
</feature>
<dbReference type="EMBL" id="AP023326">
    <property type="protein sequence ID" value="BCI65449.1"/>
    <property type="molecule type" value="Genomic_DNA"/>
</dbReference>
<proteinExistence type="inferred from homology"/>
<dbReference type="InterPro" id="IPR012223">
    <property type="entry name" value="TEII"/>
</dbReference>
<dbReference type="InterPro" id="IPR001031">
    <property type="entry name" value="Thioesterase"/>
</dbReference>
<accession>A0A6S6PDV9</accession>
<dbReference type="InterPro" id="IPR029058">
    <property type="entry name" value="AB_hydrolase_fold"/>
</dbReference>
<dbReference type="Gene3D" id="3.40.50.1820">
    <property type="entry name" value="alpha/beta hydrolase"/>
    <property type="match status" value="1"/>
</dbReference>